<feature type="region of interest" description="Disordered" evidence="1">
    <location>
        <begin position="69"/>
        <end position="155"/>
    </location>
</feature>
<reference evidence="2 3" key="1">
    <citation type="submission" date="2023-08" db="EMBL/GenBank/DDBJ databases">
        <title>Black Yeasts Isolated from many extreme environments.</title>
        <authorList>
            <person name="Coleine C."/>
            <person name="Stajich J.E."/>
            <person name="Selbmann L."/>
        </authorList>
    </citation>
    <scope>NUCLEOTIDE SEQUENCE [LARGE SCALE GENOMIC DNA]</scope>
    <source>
        <strain evidence="2 3">CCFEE 536</strain>
    </source>
</reference>
<evidence type="ECO:0000256" key="1">
    <source>
        <dbReference type="SAM" id="MobiDB-lite"/>
    </source>
</evidence>
<protein>
    <submittedName>
        <fullName evidence="2">Uncharacterized protein</fullName>
    </submittedName>
</protein>
<feature type="compositionally biased region" description="Basic and acidic residues" evidence="1">
    <location>
        <begin position="90"/>
        <end position="120"/>
    </location>
</feature>
<keyword evidence="3" id="KW-1185">Reference proteome</keyword>
<comment type="caution">
    <text evidence="2">The sequence shown here is derived from an EMBL/GenBank/DDBJ whole genome shotgun (WGS) entry which is preliminary data.</text>
</comment>
<proteinExistence type="predicted"/>
<dbReference type="EMBL" id="JAVRRA010016645">
    <property type="protein sequence ID" value="KAK5201419.1"/>
    <property type="molecule type" value="Genomic_DNA"/>
</dbReference>
<sequence length="247" mass="27269">MAVPTRAEIEAFDGHLRAHTPHVLAASNRLQFVMCLDEDALSSLCTETPPACETPVPVRHCQNRMTASRLRFGSESGEGGAVTPDSTLSDDGRSGGAKIEEGDKGTESKREEEPADDPPRSRRWLRHAVESARHRPSRYKPASSQLQQHHQFDTPDVMRKDDITLLPAQHPHARPHANESSRPRTEPLVEGVRHIRFPTIFLSAEDEEKAQDGKRRRVVPDASAPPASPSPPPRAETLMVEGGGREE</sequence>
<evidence type="ECO:0000313" key="3">
    <source>
        <dbReference type="Proteomes" id="UP001357485"/>
    </source>
</evidence>
<dbReference type="Proteomes" id="UP001357485">
    <property type="component" value="Unassembled WGS sequence"/>
</dbReference>
<feature type="compositionally biased region" description="Basic and acidic residues" evidence="1">
    <location>
        <begin position="176"/>
        <end position="193"/>
    </location>
</feature>
<accession>A0ABR0LPC9</accession>
<evidence type="ECO:0000313" key="2">
    <source>
        <dbReference type="EMBL" id="KAK5201419.1"/>
    </source>
</evidence>
<feature type="region of interest" description="Disordered" evidence="1">
    <location>
        <begin position="170"/>
        <end position="247"/>
    </location>
</feature>
<organism evidence="2 3">
    <name type="scientific">Cryomyces antarcticus</name>
    <dbReference type="NCBI Taxonomy" id="329879"/>
    <lineage>
        <taxon>Eukaryota</taxon>
        <taxon>Fungi</taxon>
        <taxon>Dikarya</taxon>
        <taxon>Ascomycota</taxon>
        <taxon>Pezizomycotina</taxon>
        <taxon>Dothideomycetes</taxon>
        <taxon>Dothideomycetes incertae sedis</taxon>
        <taxon>Cryomyces</taxon>
    </lineage>
</organism>
<name>A0ABR0LPC9_9PEZI</name>
<gene>
    <name evidence="2" type="ORF">LTR16_002735</name>
</gene>